<organism evidence="3">
    <name type="scientific">Cyprideis torosa</name>
    <dbReference type="NCBI Taxonomy" id="163714"/>
    <lineage>
        <taxon>Eukaryota</taxon>
        <taxon>Metazoa</taxon>
        <taxon>Ecdysozoa</taxon>
        <taxon>Arthropoda</taxon>
        <taxon>Crustacea</taxon>
        <taxon>Oligostraca</taxon>
        <taxon>Ostracoda</taxon>
        <taxon>Podocopa</taxon>
        <taxon>Podocopida</taxon>
        <taxon>Cytherocopina</taxon>
        <taxon>Cytheroidea</taxon>
        <taxon>Cytherideidae</taxon>
        <taxon>Cyprideis</taxon>
    </lineage>
</organism>
<feature type="region of interest" description="Disordered" evidence="1">
    <location>
        <begin position="353"/>
        <end position="377"/>
    </location>
</feature>
<proteinExistence type="predicted"/>
<feature type="compositionally biased region" description="Low complexity" evidence="1">
    <location>
        <begin position="805"/>
        <end position="829"/>
    </location>
</feature>
<feature type="compositionally biased region" description="Basic and acidic residues" evidence="1">
    <location>
        <begin position="744"/>
        <end position="774"/>
    </location>
</feature>
<feature type="region of interest" description="Disordered" evidence="1">
    <location>
        <begin position="1215"/>
        <end position="1236"/>
    </location>
</feature>
<feature type="compositionally biased region" description="Basic and acidic residues" evidence="1">
    <location>
        <begin position="606"/>
        <end position="711"/>
    </location>
</feature>
<feature type="compositionally biased region" description="Polar residues" evidence="1">
    <location>
        <begin position="728"/>
        <end position="743"/>
    </location>
</feature>
<feature type="transmembrane region" description="Helical" evidence="2">
    <location>
        <begin position="51"/>
        <end position="72"/>
    </location>
</feature>
<evidence type="ECO:0000256" key="2">
    <source>
        <dbReference type="SAM" id="Phobius"/>
    </source>
</evidence>
<evidence type="ECO:0000256" key="1">
    <source>
        <dbReference type="SAM" id="MobiDB-lite"/>
    </source>
</evidence>
<feature type="transmembrane region" description="Helical" evidence="2">
    <location>
        <begin position="1266"/>
        <end position="1291"/>
    </location>
</feature>
<feature type="region of interest" description="Disordered" evidence="1">
    <location>
        <begin position="509"/>
        <end position="1145"/>
    </location>
</feature>
<name>A0A7R8W1V6_9CRUS</name>
<keyword evidence="2" id="KW-0812">Transmembrane</keyword>
<keyword evidence="2" id="KW-0472">Membrane</keyword>
<feature type="compositionally biased region" description="Polar residues" evidence="1">
    <location>
        <begin position="1225"/>
        <end position="1236"/>
    </location>
</feature>
<gene>
    <name evidence="3" type="ORF">CTOB1V02_LOCUS1277</name>
</gene>
<accession>A0A7R8W1V6</accession>
<feature type="region of interest" description="Disordered" evidence="1">
    <location>
        <begin position="422"/>
        <end position="495"/>
    </location>
</feature>
<keyword evidence="2" id="KW-1133">Transmembrane helix</keyword>
<feature type="compositionally biased region" description="Acidic residues" evidence="1">
    <location>
        <begin position="528"/>
        <end position="539"/>
    </location>
</feature>
<feature type="compositionally biased region" description="Basic and acidic residues" evidence="1">
    <location>
        <begin position="845"/>
        <end position="863"/>
    </location>
</feature>
<feature type="compositionally biased region" description="Acidic residues" evidence="1">
    <location>
        <begin position="588"/>
        <end position="597"/>
    </location>
</feature>
<dbReference type="EMBL" id="OB660179">
    <property type="protein sequence ID" value="CAD7223287.1"/>
    <property type="molecule type" value="Genomic_DNA"/>
</dbReference>
<feature type="compositionally biased region" description="Low complexity" evidence="1">
    <location>
        <begin position="423"/>
        <end position="494"/>
    </location>
</feature>
<feature type="compositionally biased region" description="Low complexity" evidence="1">
    <location>
        <begin position="353"/>
        <end position="366"/>
    </location>
</feature>
<feature type="compositionally biased region" description="Basic and acidic residues" evidence="1">
    <location>
        <begin position="544"/>
        <end position="587"/>
    </location>
</feature>
<protein>
    <submittedName>
        <fullName evidence="3">Uncharacterized protein</fullName>
    </submittedName>
</protein>
<reference evidence="3" key="1">
    <citation type="submission" date="2020-11" db="EMBL/GenBank/DDBJ databases">
        <authorList>
            <person name="Tran Van P."/>
        </authorList>
    </citation>
    <scope>NUCLEOTIDE SEQUENCE</scope>
</reference>
<evidence type="ECO:0000313" key="3">
    <source>
        <dbReference type="EMBL" id="CAD7223287.1"/>
    </source>
</evidence>
<feature type="region of interest" description="Disordered" evidence="1">
    <location>
        <begin position="1382"/>
        <end position="1430"/>
    </location>
</feature>
<feature type="compositionally biased region" description="Basic and acidic residues" evidence="1">
    <location>
        <begin position="1104"/>
        <end position="1117"/>
    </location>
</feature>
<sequence>MEAKKEPSGIDAESLRPQLPLPWSNRVVIRGMSANPGPYVDWRKIKFCGKVSCVVLVGLIIMELAVLFSIYANSKLHNHRHMHLSHLHLPFLWTSADHDLIDRLTRTWMQHHSPKFFDEVIGRATTTPSTVLQLQRFNKLLEKLSHELKPEDPWLLHHTDLRTDPTVASEDEGKIHQKLSPTLANAFCRFRDAADRLALHLRTTSFLMRRTEDQLRTLHSHLKFALLTDPPNNGSTDNKKRLEKSFHILDSTLQPSNLEESFVHECNIHKMLLELSRMIFDFGPHHFLMSPQPNMPPIDKMRELMYCLRELRKNSGIHSGHPLLIHMKISHIGGIPRQTHSSFLFNSLLPSSSPPSTSNSTSNASTDTPLPSPRTPMPLKSNLWGKHHFRHYYRPSFFWPRLFNPFRPFLSAFSRRHHYSIASTSHPSSTPYPSSSYSPPSSRSTLPSSRSTLLSSRSTLPSSRSTLPSSRKSNLSSTEPLPSSSTTFSPSGPSDVLVTSSNLTLAVTNGTSSGQLRRRRRGVVQRDDAEDLIQEEEVDPNVVQREDPESVHLDHDAEAGITEREGAYAVTGEKRDDPGPGMVKDKADDESDDEEEAQSTASMWKRNAEVKRDEMDNMMKRDDVAEDTKRDQASNLMKRDDVADYMKREETENMMKSEEGNNVMKKDDVAGDAKRDEIDDVKREETEDMIKREKENSMKRDGTENMNKDATDQTNRATEGNIRKRSVTKTTPTSAAEPRTTTDNAKRDATENVKRDATENMKRDGRENMKRDAADQTQATSGFLWKRDETSKATGENMKKRRVTETPTTAATEKPSSASTTAETVTASSPLSSTTEAHSLQKRVVIHDEHHPSEQRRGHIIEHHHGHHHGHHRRKLGRRSDSFQIDENLGPTVGEHLEARDKAADADAPKASANEPALDAGSPLDTVPRGTSPLYRVPQPRSSSGPVPRAPTPLDLALRSLSPLNPVPKNSDDAAADSPKPQRRRTQREFQVYHKTPAPPQKGAEDSYAKSAALNLKSLSSKAVPPFQDQTFTEPQRQMESQLQMAAQRPTDAQRQLESQLQMAAQRPTDPQRQMESQLQMAAQRPTNAQRQMESELQMAAQRPTDRQRQMESEHSNQESVPDVGGALAPKSPLMPSGWNAEQEQAVQASDRKRAHCARIDDNLILSTAAQDAFLEIIVIPFASQASPEWTLTPPGKMLKTRRISSGLPTEKLGFPQMNGRPLQDQRSSPWSSQGFRDTNTMVRRHGANAICPMVFDCGCKEMEGYLAVLVLMMLVVLCCLYCLLCLVFCLPLMQPPDAKWECGPIDVPCDCVYCGPTRNNGKKMEAGQDEKSVTSLGSGACDVCRKDFASQASILSARTIWTSVILPRLLKKTAETFGRTEGGQESRLLIKPSHSSASSDLVQVEDSSPEAAHSSPVPPEVLRASSPLKRKLEEAQNQWFRSRLKETTGTG</sequence>
<feature type="compositionally biased region" description="Basic residues" evidence="1">
    <location>
        <begin position="864"/>
        <end position="877"/>
    </location>
</feature>
<feature type="compositionally biased region" description="Polar residues" evidence="1">
    <location>
        <begin position="1028"/>
        <end position="1092"/>
    </location>
</feature>
<feature type="compositionally biased region" description="Basic and acidic residues" evidence="1">
    <location>
        <begin position="895"/>
        <end position="908"/>
    </location>
</feature>
<feature type="compositionally biased region" description="Low complexity" evidence="1">
    <location>
        <begin position="1009"/>
        <end position="1023"/>
    </location>
</feature>